<dbReference type="Proteomes" id="UP000623467">
    <property type="component" value="Unassembled WGS sequence"/>
</dbReference>
<keyword evidence="3" id="KW-1185">Reference proteome</keyword>
<feature type="region of interest" description="Disordered" evidence="1">
    <location>
        <begin position="1"/>
        <end position="37"/>
    </location>
</feature>
<comment type="caution">
    <text evidence="2">The sequence shown here is derived from an EMBL/GenBank/DDBJ whole genome shotgun (WGS) entry which is preliminary data.</text>
</comment>
<feature type="compositionally biased region" description="Low complexity" evidence="1">
    <location>
        <begin position="1"/>
        <end position="10"/>
    </location>
</feature>
<organism evidence="2 3">
    <name type="scientific">Mycena sanguinolenta</name>
    <dbReference type="NCBI Taxonomy" id="230812"/>
    <lineage>
        <taxon>Eukaryota</taxon>
        <taxon>Fungi</taxon>
        <taxon>Dikarya</taxon>
        <taxon>Basidiomycota</taxon>
        <taxon>Agaricomycotina</taxon>
        <taxon>Agaricomycetes</taxon>
        <taxon>Agaricomycetidae</taxon>
        <taxon>Agaricales</taxon>
        <taxon>Marasmiineae</taxon>
        <taxon>Mycenaceae</taxon>
        <taxon>Mycena</taxon>
    </lineage>
</organism>
<evidence type="ECO:0000313" key="2">
    <source>
        <dbReference type="EMBL" id="KAF7374064.1"/>
    </source>
</evidence>
<reference evidence="2" key="1">
    <citation type="submission" date="2020-05" db="EMBL/GenBank/DDBJ databases">
        <title>Mycena genomes resolve the evolution of fungal bioluminescence.</title>
        <authorList>
            <person name="Tsai I.J."/>
        </authorList>
    </citation>
    <scope>NUCLEOTIDE SEQUENCE</scope>
    <source>
        <strain evidence="2">160909Yilan</strain>
    </source>
</reference>
<gene>
    <name evidence="2" type="ORF">MSAN_00287300</name>
</gene>
<evidence type="ECO:0000313" key="3">
    <source>
        <dbReference type="Proteomes" id="UP000623467"/>
    </source>
</evidence>
<sequence length="79" mass="7886">MGGTHLHIGTVHGGTGGHGGPGAHGGAGGTGQGPNFSASLMNVNNTIYRPPRQAHTMLLPWFAPKALFNADTVAGASAR</sequence>
<dbReference type="AlphaFoldDB" id="A0A8H7DG08"/>
<feature type="compositionally biased region" description="Gly residues" evidence="1">
    <location>
        <begin position="11"/>
        <end position="32"/>
    </location>
</feature>
<protein>
    <submittedName>
        <fullName evidence="2">Uncharacterized protein</fullName>
    </submittedName>
</protein>
<evidence type="ECO:0000256" key="1">
    <source>
        <dbReference type="SAM" id="MobiDB-lite"/>
    </source>
</evidence>
<proteinExistence type="predicted"/>
<dbReference type="EMBL" id="JACAZH010000002">
    <property type="protein sequence ID" value="KAF7374064.1"/>
    <property type="molecule type" value="Genomic_DNA"/>
</dbReference>
<accession>A0A8H7DG08</accession>
<name>A0A8H7DG08_9AGAR</name>